<reference evidence="1 2" key="2">
    <citation type="journal article" date="2022" name="Mol. Ecol. Resour.">
        <title>The genomes of chicory, endive, great burdock and yacon provide insights into Asteraceae paleo-polyploidization history and plant inulin production.</title>
        <authorList>
            <person name="Fan W."/>
            <person name="Wang S."/>
            <person name="Wang H."/>
            <person name="Wang A."/>
            <person name="Jiang F."/>
            <person name="Liu H."/>
            <person name="Zhao H."/>
            <person name="Xu D."/>
            <person name="Zhang Y."/>
        </authorList>
    </citation>
    <scope>NUCLEOTIDE SEQUENCE [LARGE SCALE GENOMIC DNA]</scope>
    <source>
        <strain evidence="2">cv. Yunnan</strain>
        <tissue evidence="1">Leaves</tissue>
    </source>
</reference>
<sequence length="88" mass="8876">MERLGQDAFGGCCGKTNADPATTTVEVSADPDDEVNVTTLPQLDISSGGGGSTHADILASELKTSTETREFDVLATSMISSGGGGSTH</sequence>
<name>A0ACB9ESP7_9ASTR</name>
<comment type="caution">
    <text evidence="1">The sequence shown here is derived from an EMBL/GenBank/DDBJ whole genome shotgun (WGS) entry which is preliminary data.</text>
</comment>
<reference evidence="2" key="1">
    <citation type="journal article" date="2022" name="Mol. Ecol. Resour.">
        <title>The genomes of chicory, endive, great burdock and yacon provide insights into Asteraceae palaeo-polyploidization history and plant inulin production.</title>
        <authorList>
            <person name="Fan W."/>
            <person name="Wang S."/>
            <person name="Wang H."/>
            <person name="Wang A."/>
            <person name="Jiang F."/>
            <person name="Liu H."/>
            <person name="Zhao H."/>
            <person name="Xu D."/>
            <person name="Zhang Y."/>
        </authorList>
    </citation>
    <scope>NUCLEOTIDE SEQUENCE [LARGE SCALE GENOMIC DNA]</scope>
    <source>
        <strain evidence="2">cv. Yunnan</strain>
    </source>
</reference>
<gene>
    <name evidence="1" type="ORF">L1987_52477</name>
</gene>
<protein>
    <submittedName>
        <fullName evidence="1">Uncharacterized protein</fullName>
    </submittedName>
</protein>
<keyword evidence="2" id="KW-1185">Reference proteome</keyword>
<organism evidence="1 2">
    <name type="scientific">Smallanthus sonchifolius</name>
    <dbReference type="NCBI Taxonomy" id="185202"/>
    <lineage>
        <taxon>Eukaryota</taxon>
        <taxon>Viridiplantae</taxon>
        <taxon>Streptophyta</taxon>
        <taxon>Embryophyta</taxon>
        <taxon>Tracheophyta</taxon>
        <taxon>Spermatophyta</taxon>
        <taxon>Magnoliopsida</taxon>
        <taxon>eudicotyledons</taxon>
        <taxon>Gunneridae</taxon>
        <taxon>Pentapetalae</taxon>
        <taxon>asterids</taxon>
        <taxon>campanulids</taxon>
        <taxon>Asterales</taxon>
        <taxon>Asteraceae</taxon>
        <taxon>Asteroideae</taxon>
        <taxon>Heliantheae alliance</taxon>
        <taxon>Millerieae</taxon>
        <taxon>Smallanthus</taxon>
    </lineage>
</organism>
<evidence type="ECO:0000313" key="2">
    <source>
        <dbReference type="Proteomes" id="UP001056120"/>
    </source>
</evidence>
<dbReference type="Proteomes" id="UP001056120">
    <property type="component" value="Linkage Group LG17"/>
</dbReference>
<dbReference type="EMBL" id="CM042034">
    <property type="protein sequence ID" value="KAI3762054.1"/>
    <property type="molecule type" value="Genomic_DNA"/>
</dbReference>
<proteinExistence type="predicted"/>
<accession>A0ACB9ESP7</accession>
<evidence type="ECO:0000313" key="1">
    <source>
        <dbReference type="EMBL" id="KAI3762054.1"/>
    </source>
</evidence>